<feature type="region of interest" description="Disordered" evidence="1">
    <location>
        <begin position="1"/>
        <end position="127"/>
    </location>
</feature>
<feature type="compositionally biased region" description="Pro residues" evidence="1">
    <location>
        <begin position="72"/>
        <end position="81"/>
    </location>
</feature>
<comment type="caution">
    <text evidence="2">The sequence shown here is derived from an EMBL/GenBank/DDBJ whole genome shotgun (WGS) entry which is preliminary data.</text>
</comment>
<protein>
    <submittedName>
        <fullName evidence="2">Uncharacterized protein</fullName>
    </submittedName>
</protein>
<dbReference type="Proteomes" id="UP001218188">
    <property type="component" value="Unassembled WGS sequence"/>
</dbReference>
<reference evidence="2" key="1">
    <citation type="submission" date="2023-03" db="EMBL/GenBank/DDBJ databases">
        <title>Massive genome expansion in bonnet fungi (Mycena s.s.) driven by repeated elements and novel gene families across ecological guilds.</title>
        <authorList>
            <consortium name="Lawrence Berkeley National Laboratory"/>
            <person name="Harder C.B."/>
            <person name="Miyauchi S."/>
            <person name="Viragh M."/>
            <person name="Kuo A."/>
            <person name="Thoen E."/>
            <person name="Andreopoulos B."/>
            <person name="Lu D."/>
            <person name="Skrede I."/>
            <person name="Drula E."/>
            <person name="Henrissat B."/>
            <person name="Morin E."/>
            <person name="Kohler A."/>
            <person name="Barry K."/>
            <person name="LaButti K."/>
            <person name="Morin E."/>
            <person name="Salamov A."/>
            <person name="Lipzen A."/>
            <person name="Mereny Z."/>
            <person name="Hegedus B."/>
            <person name="Baldrian P."/>
            <person name="Stursova M."/>
            <person name="Weitz H."/>
            <person name="Taylor A."/>
            <person name="Grigoriev I.V."/>
            <person name="Nagy L.G."/>
            <person name="Martin F."/>
            <person name="Kauserud H."/>
        </authorList>
    </citation>
    <scope>NUCLEOTIDE SEQUENCE</scope>
    <source>
        <strain evidence="2">CBHHK200</strain>
    </source>
</reference>
<feature type="region of interest" description="Disordered" evidence="1">
    <location>
        <begin position="170"/>
        <end position="192"/>
    </location>
</feature>
<evidence type="ECO:0000256" key="1">
    <source>
        <dbReference type="SAM" id="MobiDB-lite"/>
    </source>
</evidence>
<accession>A0AAD6XF71</accession>
<name>A0AAD6XF71_9AGAR</name>
<feature type="compositionally biased region" description="Low complexity" evidence="1">
    <location>
        <begin position="22"/>
        <end position="37"/>
    </location>
</feature>
<dbReference type="EMBL" id="JARJCM010000003">
    <property type="protein sequence ID" value="KAJ7046040.1"/>
    <property type="molecule type" value="Genomic_DNA"/>
</dbReference>
<organism evidence="2 3">
    <name type="scientific">Mycena alexandri</name>
    <dbReference type="NCBI Taxonomy" id="1745969"/>
    <lineage>
        <taxon>Eukaryota</taxon>
        <taxon>Fungi</taxon>
        <taxon>Dikarya</taxon>
        <taxon>Basidiomycota</taxon>
        <taxon>Agaricomycotina</taxon>
        <taxon>Agaricomycetes</taxon>
        <taxon>Agaricomycetidae</taxon>
        <taxon>Agaricales</taxon>
        <taxon>Marasmiineae</taxon>
        <taxon>Mycenaceae</taxon>
        <taxon>Mycena</taxon>
    </lineage>
</organism>
<evidence type="ECO:0000313" key="2">
    <source>
        <dbReference type="EMBL" id="KAJ7046040.1"/>
    </source>
</evidence>
<gene>
    <name evidence="2" type="ORF">C8F04DRAFT_1248305</name>
</gene>
<sequence>MDSDTTLVDLPPPARAGRRSTHTPYTTPTPHPQTQTRTHTHDPAHAGRRSIPQEVPPRAMAIGDTHSGSAAPPHPRTPTPPRDTRRARRRSTPRTIPESVSSTRASPPSSATTPATQINITPTPTPKNVKIKSLYDTKRGPLHRALSRRVSSLQIIISETTALVLHPRRRAQPPSRGLGVIKDQEQPSEGSQDAANLQMRAMLASVVAQKKQEEVEEARLWALLDSNGRPVLGGEQKFGRVRLRMRTNKGRERMCGFEMERQV</sequence>
<keyword evidence="3" id="KW-1185">Reference proteome</keyword>
<evidence type="ECO:0000313" key="3">
    <source>
        <dbReference type="Proteomes" id="UP001218188"/>
    </source>
</evidence>
<dbReference type="AlphaFoldDB" id="A0AAD6XF71"/>
<proteinExistence type="predicted"/>
<feature type="compositionally biased region" description="Low complexity" evidence="1">
    <location>
        <begin position="93"/>
        <end position="116"/>
    </location>
</feature>